<evidence type="ECO:0000313" key="8">
    <source>
        <dbReference type="EMBL" id="SPO05568.1"/>
    </source>
</evidence>
<feature type="compositionally biased region" description="Basic and acidic residues" evidence="6">
    <location>
        <begin position="116"/>
        <end position="128"/>
    </location>
</feature>
<name>A0AAE8N5B2_9PEZI</name>
<dbReference type="PROSITE" id="PS00463">
    <property type="entry name" value="ZN2_CY6_FUNGAL_1"/>
    <property type="match status" value="1"/>
</dbReference>
<evidence type="ECO:0000256" key="2">
    <source>
        <dbReference type="ARBA" id="ARBA00022723"/>
    </source>
</evidence>
<dbReference type="InterPro" id="IPR001138">
    <property type="entry name" value="Zn2Cys6_DnaBD"/>
</dbReference>
<organism evidence="8 9">
    <name type="scientific">Cephalotrichum gorgonifer</name>
    <dbReference type="NCBI Taxonomy" id="2041049"/>
    <lineage>
        <taxon>Eukaryota</taxon>
        <taxon>Fungi</taxon>
        <taxon>Dikarya</taxon>
        <taxon>Ascomycota</taxon>
        <taxon>Pezizomycotina</taxon>
        <taxon>Sordariomycetes</taxon>
        <taxon>Hypocreomycetidae</taxon>
        <taxon>Microascales</taxon>
        <taxon>Microascaceae</taxon>
        <taxon>Cephalotrichum</taxon>
    </lineage>
</organism>
<dbReference type="PANTHER" id="PTHR47338:SF7">
    <property type="entry name" value="ZN(II)2CYS6 TRANSCRIPTION FACTOR (EUROFUNG)"/>
    <property type="match status" value="1"/>
</dbReference>
<accession>A0AAE8N5B2</accession>
<dbReference type="Proteomes" id="UP001187682">
    <property type="component" value="Unassembled WGS sequence"/>
</dbReference>
<dbReference type="SMART" id="SM00066">
    <property type="entry name" value="GAL4"/>
    <property type="match status" value="2"/>
</dbReference>
<dbReference type="CDD" id="cd12148">
    <property type="entry name" value="fungal_TF_MHR"/>
    <property type="match status" value="1"/>
</dbReference>
<gene>
    <name evidence="8" type="ORF">DNG_08255</name>
</gene>
<dbReference type="PANTHER" id="PTHR47338">
    <property type="entry name" value="ZN(II)2CYS6 TRANSCRIPTION FACTOR (EUROFUNG)-RELATED"/>
    <property type="match status" value="1"/>
</dbReference>
<dbReference type="GO" id="GO:0000981">
    <property type="term" value="F:DNA-binding transcription factor activity, RNA polymerase II-specific"/>
    <property type="evidence" value="ECO:0007669"/>
    <property type="project" value="InterPro"/>
</dbReference>
<evidence type="ECO:0000256" key="4">
    <source>
        <dbReference type="ARBA" id="ARBA00023163"/>
    </source>
</evidence>
<evidence type="ECO:0000259" key="7">
    <source>
        <dbReference type="PROSITE" id="PS50048"/>
    </source>
</evidence>
<keyword evidence="3" id="KW-0805">Transcription regulation</keyword>
<dbReference type="PROSITE" id="PS50048">
    <property type="entry name" value="ZN2_CY6_FUNGAL_2"/>
    <property type="match status" value="1"/>
</dbReference>
<evidence type="ECO:0000256" key="5">
    <source>
        <dbReference type="ARBA" id="ARBA00023242"/>
    </source>
</evidence>
<evidence type="ECO:0000256" key="1">
    <source>
        <dbReference type="ARBA" id="ARBA00004123"/>
    </source>
</evidence>
<dbReference type="GO" id="GO:0003677">
    <property type="term" value="F:DNA binding"/>
    <property type="evidence" value="ECO:0007669"/>
    <property type="project" value="InterPro"/>
</dbReference>
<dbReference type="InterPro" id="IPR007219">
    <property type="entry name" value="XnlR_reg_dom"/>
</dbReference>
<dbReference type="SUPFAM" id="SSF57701">
    <property type="entry name" value="Zn2/Cys6 DNA-binding domain"/>
    <property type="match status" value="1"/>
</dbReference>
<dbReference type="CDD" id="cd00067">
    <property type="entry name" value="GAL4"/>
    <property type="match status" value="2"/>
</dbReference>
<dbReference type="GO" id="GO:0005634">
    <property type="term" value="C:nucleus"/>
    <property type="evidence" value="ECO:0007669"/>
    <property type="project" value="UniProtKB-SubCell"/>
</dbReference>
<dbReference type="InterPro" id="IPR036864">
    <property type="entry name" value="Zn2-C6_fun-type_DNA-bd_sf"/>
</dbReference>
<evidence type="ECO:0000256" key="3">
    <source>
        <dbReference type="ARBA" id="ARBA00023015"/>
    </source>
</evidence>
<protein>
    <recommendedName>
        <fullName evidence="7">Zn(2)-C6 fungal-type domain-containing protein</fullName>
    </recommendedName>
</protein>
<feature type="domain" description="Zn(2)-C6 fungal-type" evidence="7">
    <location>
        <begin position="60"/>
        <end position="90"/>
    </location>
</feature>
<dbReference type="Gene3D" id="4.10.240.10">
    <property type="entry name" value="Zn(2)-C6 fungal-type DNA-binding domain"/>
    <property type="match status" value="1"/>
</dbReference>
<keyword evidence="4" id="KW-0804">Transcription</keyword>
<dbReference type="AlphaFoldDB" id="A0AAE8N5B2"/>
<keyword evidence="2" id="KW-0479">Metal-binding</keyword>
<keyword evidence="9" id="KW-1185">Reference proteome</keyword>
<dbReference type="Pfam" id="PF00172">
    <property type="entry name" value="Zn_clus"/>
    <property type="match status" value="1"/>
</dbReference>
<dbReference type="GO" id="GO:0006351">
    <property type="term" value="P:DNA-templated transcription"/>
    <property type="evidence" value="ECO:0007669"/>
    <property type="project" value="InterPro"/>
</dbReference>
<feature type="region of interest" description="Disordered" evidence="6">
    <location>
        <begin position="541"/>
        <end position="564"/>
    </location>
</feature>
<comment type="caution">
    <text evidence="8">The sequence shown here is derived from an EMBL/GenBank/DDBJ whole genome shotgun (WGS) entry which is preliminary data.</text>
</comment>
<sequence>MPETLHIGMESFVRCDKRKDTCGNCARLRLTCSLPLSFPNPAEDETTGLAKPRRLRGVRACLACRQKKVRCSGDTPQCTHCGRSGRTCTYPELKRPIKGRETATESSASSPTLSPDESRESIVVRHDATPTPRTGITQDMLSLVDNFFELIYPLPSYAFLHPETTKKRCRDGQFHIALAFALCAVAAQHTGYDRDQASRWVQSAEQSIWQHLECPTVPRLQTLLLIIHHRMESGRFERAFMLTAMAARFAAAMRLNHEHPELDPIAREVRRRIVWSLKIVERYFAHGLAQFELCPTESIYLEFPLPEEKFSAENSAEYGAYSLTVRLESVRRDIMKLTRSLVSLDEPLPSLTDLIRHHQQALDEIGAMMPNGTQLSPDEIPELLLSPWLPRRILMHISWHGAHFDLYRILLPGYPEAAPSPVLKATHPDNLASAELACLHHSSAIIQLLTTLNQQSTSHHLFEFDTAICVYQSVRMLLFISRFGRCPQRPTPEFAASRVDLCIAALKRFFPSSRLVSPIIEELERLQKSFSQQLQLLRRQSAQRRRTGASMSPPPDPAMMGGGDPEQEKKFGMEARERLAIHSLLRRAGFSNGDDDGDDDARPERVEGDVAEVPVGDTMEVAVADIPAAGCPPGVLPDGTLPAGDYSPSTIGAETSHSVHAGFGMDGVAWDTVGAFVGDDGDGFGDGEGVQVPLFPWFGRQEDWDLVFGPQAGPFHP</sequence>
<dbReference type="GO" id="GO:0008270">
    <property type="term" value="F:zinc ion binding"/>
    <property type="evidence" value="ECO:0007669"/>
    <property type="project" value="InterPro"/>
</dbReference>
<proteinExistence type="predicted"/>
<evidence type="ECO:0000313" key="9">
    <source>
        <dbReference type="Proteomes" id="UP001187682"/>
    </source>
</evidence>
<keyword evidence="5" id="KW-0539">Nucleus</keyword>
<comment type="subcellular location">
    <subcellularLocation>
        <location evidence="1">Nucleus</location>
    </subcellularLocation>
</comment>
<evidence type="ECO:0000256" key="6">
    <source>
        <dbReference type="SAM" id="MobiDB-lite"/>
    </source>
</evidence>
<dbReference type="InterPro" id="IPR050815">
    <property type="entry name" value="TF_fung"/>
</dbReference>
<dbReference type="SMART" id="SM00906">
    <property type="entry name" value="Fungal_trans"/>
    <property type="match status" value="1"/>
</dbReference>
<feature type="region of interest" description="Disordered" evidence="6">
    <location>
        <begin position="99"/>
        <end position="134"/>
    </location>
</feature>
<dbReference type="Pfam" id="PF04082">
    <property type="entry name" value="Fungal_trans"/>
    <property type="match status" value="1"/>
</dbReference>
<dbReference type="EMBL" id="ONZQ02000013">
    <property type="protein sequence ID" value="SPO05568.1"/>
    <property type="molecule type" value="Genomic_DNA"/>
</dbReference>
<feature type="compositionally biased region" description="Low complexity" evidence="6">
    <location>
        <begin position="104"/>
        <end position="115"/>
    </location>
</feature>
<reference evidence="8" key="1">
    <citation type="submission" date="2018-03" db="EMBL/GenBank/DDBJ databases">
        <authorList>
            <person name="Guldener U."/>
        </authorList>
    </citation>
    <scope>NUCLEOTIDE SEQUENCE</scope>
</reference>